<comment type="caution">
    <text evidence="2">The sequence shown here is derived from an EMBL/GenBank/DDBJ whole genome shotgun (WGS) entry which is preliminary data.</text>
</comment>
<proteinExistence type="predicted"/>
<accession>A0A0A1V2I8</accession>
<reference evidence="2 3" key="1">
    <citation type="submission" date="2014-02" db="EMBL/GenBank/DDBJ databases">
        <title>The genome sequence of the entomopathogenic fungus Metarhizium robertsii ARSEF 2575.</title>
        <authorList>
            <person name="Giuliano Garisto Donzelli B."/>
            <person name="Roe B.A."/>
            <person name="Macmil S.L."/>
            <person name="Krasnoff S.B."/>
            <person name="Gibson D.M."/>
        </authorList>
    </citation>
    <scope>NUCLEOTIDE SEQUENCE [LARGE SCALE GENOMIC DNA]</scope>
    <source>
        <strain evidence="2 3">ARSEF 2575</strain>
    </source>
</reference>
<evidence type="ECO:0000313" key="2">
    <source>
        <dbReference type="EMBL" id="EXV04452.1"/>
    </source>
</evidence>
<keyword evidence="1" id="KW-0732">Signal</keyword>
<dbReference type="EMBL" id="JELW01000002">
    <property type="protein sequence ID" value="EXV04452.1"/>
    <property type="molecule type" value="Genomic_DNA"/>
</dbReference>
<protein>
    <submittedName>
        <fullName evidence="2">Uncharacterized protein</fullName>
    </submittedName>
</protein>
<feature type="chain" id="PRO_5001981042" evidence="1">
    <location>
        <begin position="18"/>
        <end position="194"/>
    </location>
</feature>
<dbReference type="HOGENOM" id="CLU_120099_0_0_1"/>
<evidence type="ECO:0000256" key="1">
    <source>
        <dbReference type="SAM" id="SignalP"/>
    </source>
</evidence>
<dbReference type="AlphaFoldDB" id="A0A0A1V2I8"/>
<name>A0A0A1V2I8_9HYPO</name>
<gene>
    <name evidence="2" type="ORF">X797_002126</name>
</gene>
<sequence>MKYSMLSVAAFVAASLASPAYFSDEMESSKPGAITINNRLNQAIILNPLPGKSIDVDDDDEFEVDASSVKIAAHGSYVIQDPPPSASLKLKVLSHAPPMPGRGQVAVKYHSQGAQFRYTIKRLVPHTGFPGVVYVQPQPQRPPQCRRLALVPGRPEPHPAQCRAGTKLTVTLCQKNDYNCPPRHHAEYDEAEWL</sequence>
<dbReference type="Proteomes" id="UP000030151">
    <property type="component" value="Unassembled WGS sequence"/>
</dbReference>
<organism evidence="2 3">
    <name type="scientific">Metarhizium robertsii</name>
    <dbReference type="NCBI Taxonomy" id="568076"/>
    <lineage>
        <taxon>Eukaryota</taxon>
        <taxon>Fungi</taxon>
        <taxon>Dikarya</taxon>
        <taxon>Ascomycota</taxon>
        <taxon>Pezizomycotina</taxon>
        <taxon>Sordariomycetes</taxon>
        <taxon>Hypocreomycetidae</taxon>
        <taxon>Hypocreales</taxon>
        <taxon>Clavicipitaceae</taxon>
        <taxon>Metarhizium</taxon>
    </lineage>
</organism>
<feature type="signal peptide" evidence="1">
    <location>
        <begin position="1"/>
        <end position="17"/>
    </location>
</feature>
<dbReference type="OrthoDB" id="10604781at2759"/>
<evidence type="ECO:0000313" key="3">
    <source>
        <dbReference type="Proteomes" id="UP000030151"/>
    </source>
</evidence>